<dbReference type="OrthoDB" id="2056570at2"/>
<sequence length="89" mass="10368">MNRNKKGVMPEITREVYKNVKKFDRQQFTGFCTDLYKYGYEDGRESVPGVELEEVMTAVASARGVGKRTLDNIRDRVEQLFRKDDEANE</sequence>
<name>A0A9X5CEE7_9FIRM</name>
<accession>A0A9X5CEE7</accession>
<evidence type="ECO:0000313" key="1">
    <source>
        <dbReference type="EMBL" id="NDO69876.1"/>
    </source>
</evidence>
<reference evidence="1 2" key="1">
    <citation type="submission" date="2019-07" db="EMBL/GenBank/DDBJ databases">
        <title>Draft genome sequences of 15 bacterial species constituting the stable defined intestinal microbiota of the GM15 gnotobiotic mouse model.</title>
        <authorList>
            <person name="Elie C."/>
            <person name="Mathieu A."/>
            <person name="Saliou A."/>
            <person name="Darnaud M."/>
            <person name="Leulier F."/>
            <person name="Tamellini A."/>
        </authorList>
    </citation>
    <scope>NUCLEOTIDE SEQUENCE [LARGE SCALE GENOMIC DNA]</scope>
    <source>
        <strain evidence="2">ASF 502</strain>
    </source>
</reference>
<dbReference type="EMBL" id="VIRB01000085">
    <property type="protein sequence ID" value="NDO69876.1"/>
    <property type="molecule type" value="Genomic_DNA"/>
</dbReference>
<dbReference type="AlphaFoldDB" id="A0A9X5CEE7"/>
<dbReference type="Proteomes" id="UP000474104">
    <property type="component" value="Unassembled WGS sequence"/>
</dbReference>
<keyword evidence="1" id="KW-0575">Peroxidase</keyword>
<dbReference type="RefSeq" id="WP_004076001.1">
    <property type="nucleotide sequence ID" value="NZ_CASCYM010000005.1"/>
</dbReference>
<organism evidence="1 2">
    <name type="scientific">Schaedlerella arabinosiphila</name>
    <dbReference type="NCBI Taxonomy" id="2044587"/>
    <lineage>
        <taxon>Bacteria</taxon>
        <taxon>Bacillati</taxon>
        <taxon>Bacillota</taxon>
        <taxon>Clostridia</taxon>
        <taxon>Lachnospirales</taxon>
        <taxon>Lachnospiraceae</taxon>
        <taxon>Schaedlerella</taxon>
    </lineage>
</organism>
<keyword evidence="1" id="KW-0560">Oxidoreductase</keyword>
<protein>
    <submittedName>
        <fullName evidence="1">Glutathione peroxidase</fullName>
    </submittedName>
</protein>
<proteinExistence type="predicted"/>
<evidence type="ECO:0000313" key="2">
    <source>
        <dbReference type="Proteomes" id="UP000474104"/>
    </source>
</evidence>
<dbReference type="GO" id="GO:0004601">
    <property type="term" value="F:peroxidase activity"/>
    <property type="evidence" value="ECO:0007669"/>
    <property type="project" value="UniProtKB-KW"/>
</dbReference>
<gene>
    <name evidence="1" type="ORF">FMM80_14815</name>
</gene>
<comment type="caution">
    <text evidence="1">The sequence shown here is derived from an EMBL/GenBank/DDBJ whole genome shotgun (WGS) entry which is preliminary data.</text>
</comment>